<evidence type="ECO:0000256" key="1">
    <source>
        <dbReference type="SAM" id="Phobius"/>
    </source>
</evidence>
<keyword evidence="1" id="KW-0812">Transmembrane</keyword>
<dbReference type="EMBL" id="JACSEA010000020">
    <property type="protein sequence ID" value="KAF7381672.1"/>
    <property type="molecule type" value="Genomic_DNA"/>
</dbReference>
<accession>A0A834J6X3</accession>
<feature type="transmembrane region" description="Helical" evidence="1">
    <location>
        <begin position="61"/>
        <end position="79"/>
    </location>
</feature>
<keyword evidence="1" id="KW-1133">Transmembrane helix</keyword>
<proteinExistence type="predicted"/>
<gene>
    <name evidence="2" type="ORF">HZH66_014066</name>
</gene>
<sequence length="135" mass="14915">MDYKQRNNGVQYASIEETVKLVQAAGGTCYGYVCDLCNREDIYKKAALLKEEVGKGIKRKIISFVQSILVIPFVLYYVGIFDGDIGNVVGMTLVRCTVTIVVVVLHDAEVSFLSKKACDVFLKALPSNGHNCLCR</sequence>
<protein>
    <submittedName>
        <fullName evidence="2">Uncharacterized protein</fullName>
    </submittedName>
</protein>
<dbReference type="Proteomes" id="UP000614350">
    <property type="component" value="Unassembled WGS sequence"/>
</dbReference>
<evidence type="ECO:0000313" key="3">
    <source>
        <dbReference type="Proteomes" id="UP000614350"/>
    </source>
</evidence>
<organism evidence="2 3">
    <name type="scientific">Vespula vulgaris</name>
    <name type="common">Yellow jacket</name>
    <name type="synonym">Wasp</name>
    <dbReference type="NCBI Taxonomy" id="7454"/>
    <lineage>
        <taxon>Eukaryota</taxon>
        <taxon>Metazoa</taxon>
        <taxon>Ecdysozoa</taxon>
        <taxon>Arthropoda</taxon>
        <taxon>Hexapoda</taxon>
        <taxon>Insecta</taxon>
        <taxon>Pterygota</taxon>
        <taxon>Neoptera</taxon>
        <taxon>Endopterygota</taxon>
        <taxon>Hymenoptera</taxon>
        <taxon>Apocrita</taxon>
        <taxon>Aculeata</taxon>
        <taxon>Vespoidea</taxon>
        <taxon>Vespidae</taxon>
        <taxon>Vespinae</taxon>
        <taxon>Vespula</taxon>
    </lineage>
</organism>
<comment type="caution">
    <text evidence="2">The sequence shown here is derived from an EMBL/GenBank/DDBJ whole genome shotgun (WGS) entry which is preliminary data.</text>
</comment>
<evidence type="ECO:0000313" key="2">
    <source>
        <dbReference type="EMBL" id="KAF7381672.1"/>
    </source>
</evidence>
<name>A0A834J6X3_VESVU</name>
<dbReference type="AlphaFoldDB" id="A0A834J6X3"/>
<keyword evidence="3" id="KW-1185">Reference proteome</keyword>
<keyword evidence="1" id="KW-0472">Membrane</keyword>
<reference evidence="2" key="1">
    <citation type="journal article" date="2020" name="G3 (Bethesda)">
        <title>High-Quality Assemblies for Three Invasive Social Wasps from the &lt;i&gt;Vespula&lt;/i&gt; Genus.</title>
        <authorList>
            <person name="Harrop T.W.R."/>
            <person name="Guhlin J."/>
            <person name="McLaughlin G.M."/>
            <person name="Permina E."/>
            <person name="Stockwell P."/>
            <person name="Gilligan J."/>
            <person name="Le Lec M.F."/>
            <person name="Gruber M.A.M."/>
            <person name="Quinn O."/>
            <person name="Lovegrove M."/>
            <person name="Duncan E.J."/>
            <person name="Remnant E.J."/>
            <person name="Van Eeckhoven J."/>
            <person name="Graham B."/>
            <person name="Knapp R.A."/>
            <person name="Langford K.W."/>
            <person name="Kronenberg Z."/>
            <person name="Press M.O."/>
            <person name="Eacker S.M."/>
            <person name="Wilson-Rankin E.E."/>
            <person name="Purcell J."/>
            <person name="Lester P.J."/>
            <person name="Dearden P.K."/>
        </authorList>
    </citation>
    <scope>NUCLEOTIDE SEQUENCE</scope>
    <source>
        <strain evidence="2">Marl-1</strain>
    </source>
</reference>
<feature type="transmembrane region" description="Helical" evidence="1">
    <location>
        <begin position="85"/>
        <end position="106"/>
    </location>
</feature>